<dbReference type="EMBL" id="CAJZBQ010000028">
    <property type="protein sequence ID" value="CAG9321292.1"/>
    <property type="molecule type" value="Genomic_DNA"/>
</dbReference>
<dbReference type="AlphaFoldDB" id="A0AAU9IZQ3"/>
<evidence type="ECO:0000313" key="14">
    <source>
        <dbReference type="Proteomes" id="UP001162131"/>
    </source>
</evidence>
<evidence type="ECO:0000256" key="8">
    <source>
        <dbReference type="ARBA" id="ARBA00022989"/>
    </source>
</evidence>
<feature type="transmembrane region" description="Helical" evidence="11">
    <location>
        <begin position="212"/>
        <end position="232"/>
    </location>
</feature>
<dbReference type="GO" id="GO:0061630">
    <property type="term" value="F:ubiquitin protein ligase activity"/>
    <property type="evidence" value="ECO:0007669"/>
    <property type="project" value="UniProtKB-EC"/>
</dbReference>
<dbReference type="PANTHER" id="PTHR22763:SF184">
    <property type="entry name" value="E3 UBIQUITIN-PROTEIN LIGASE SYNOVIOLIN"/>
    <property type="match status" value="1"/>
</dbReference>
<evidence type="ECO:0000256" key="10">
    <source>
        <dbReference type="PROSITE-ProRule" id="PRU00175"/>
    </source>
</evidence>
<evidence type="ECO:0000256" key="5">
    <source>
        <dbReference type="ARBA" id="ARBA00022723"/>
    </source>
</evidence>
<name>A0AAU9IZQ3_9CILI</name>
<evidence type="ECO:0000256" key="1">
    <source>
        <dbReference type="ARBA" id="ARBA00004127"/>
    </source>
</evidence>
<comment type="subcellular location">
    <subcellularLocation>
        <location evidence="1">Endomembrane system</location>
        <topology evidence="1">Multi-pass membrane protein</topology>
    </subcellularLocation>
</comment>
<dbReference type="Proteomes" id="UP001162131">
    <property type="component" value="Unassembled WGS sequence"/>
</dbReference>
<feature type="domain" description="RING-type" evidence="12">
    <location>
        <begin position="288"/>
        <end position="328"/>
    </location>
</feature>
<organism evidence="13 14">
    <name type="scientific">Blepharisma stoltei</name>
    <dbReference type="NCBI Taxonomy" id="1481888"/>
    <lineage>
        <taxon>Eukaryota</taxon>
        <taxon>Sar</taxon>
        <taxon>Alveolata</taxon>
        <taxon>Ciliophora</taxon>
        <taxon>Postciliodesmatophora</taxon>
        <taxon>Heterotrichea</taxon>
        <taxon>Heterotrichida</taxon>
        <taxon>Blepharismidae</taxon>
        <taxon>Blepharisma</taxon>
    </lineage>
</organism>
<keyword evidence="4 11" id="KW-0812">Transmembrane</keyword>
<dbReference type="Pfam" id="PF13639">
    <property type="entry name" value="zf-RING_2"/>
    <property type="match status" value="1"/>
</dbReference>
<keyword evidence="6 10" id="KW-0863">Zinc-finger</keyword>
<feature type="transmembrane region" description="Helical" evidence="11">
    <location>
        <begin position="136"/>
        <end position="155"/>
    </location>
</feature>
<evidence type="ECO:0000256" key="2">
    <source>
        <dbReference type="ARBA" id="ARBA00004906"/>
    </source>
</evidence>
<keyword evidence="14" id="KW-1185">Reference proteome</keyword>
<dbReference type="GO" id="GO:0036503">
    <property type="term" value="P:ERAD pathway"/>
    <property type="evidence" value="ECO:0007669"/>
    <property type="project" value="TreeGrafter"/>
</dbReference>
<dbReference type="InterPro" id="IPR050731">
    <property type="entry name" value="HRD1_E3_ubiq-ligases"/>
</dbReference>
<dbReference type="GO" id="GO:0043161">
    <property type="term" value="P:proteasome-mediated ubiquitin-dependent protein catabolic process"/>
    <property type="evidence" value="ECO:0007669"/>
    <property type="project" value="TreeGrafter"/>
</dbReference>
<dbReference type="InterPro" id="IPR001841">
    <property type="entry name" value="Znf_RING"/>
</dbReference>
<keyword evidence="8 11" id="KW-1133">Transmembrane helix</keyword>
<evidence type="ECO:0000259" key="12">
    <source>
        <dbReference type="PROSITE" id="PS50089"/>
    </source>
</evidence>
<feature type="transmembrane region" description="Helical" evidence="11">
    <location>
        <begin position="90"/>
        <end position="116"/>
    </location>
</feature>
<evidence type="ECO:0000256" key="4">
    <source>
        <dbReference type="ARBA" id="ARBA00022692"/>
    </source>
</evidence>
<dbReference type="InterPro" id="IPR057992">
    <property type="entry name" value="TPR_SYVN1_N"/>
</dbReference>
<proteinExistence type="predicted"/>
<dbReference type="PANTHER" id="PTHR22763">
    <property type="entry name" value="RING ZINC FINGER PROTEIN"/>
    <property type="match status" value="1"/>
</dbReference>
<keyword evidence="9 11" id="KW-0472">Membrane</keyword>
<comment type="caution">
    <text evidence="13">The sequence shown here is derived from an EMBL/GenBank/DDBJ whole genome shotgun (WGS) entry which is preliminary data.</text>
</comment>
<reference evidence="13" key="1">
    <citation type="submission" date="2021-09" db="EMBL/GenBank/DDBJ databases">
        <authorList>
            <consortium name="AG Swart"/>
            <person name="Singh M."/>
            <person name="Singh A."/>
            <person name="Seah K."/>
            <person name="Emmerich C."/>
        </authorList>
    </citation>
    <scope>NUCLEOTIDE SEQUENCE</scope>
    <source>
        <strain evidence="13">ATCC30299</strain>
    </source>
</reference>
<keyword evidence="3" id="KW-0808">Transferase</keyword>
<evidence type="ECO:0000256" key="11">
    <source>
        <dbReference type="SAM" id="Phobius"/>
    </source>
</evidence>
<evidence type="ECO:0000256" key="3">
    <source>
        <dbReference type="ARBA" id="ARBA00022679"/>
    </source>
</evidence>
<dbReference type="PROSITE" id="PS50089">
    <property type="entry name" value="ZF_RING_2"/>
    <property type="match status" value="1"/>
</dbReference>
<keyword evidence="5" id="KW-0479">Metal-binding</keyword>
<keyword evidence="7" id="KW-0862">Zinc</keyword>
<gene>
    <name evidence="13" type="ORF">BSTOLATCC_MIC28577</name>
</gene>
<evidence type="ECO:0000256" key="7">
    <source>
        <dbReference type="ARBA" id="ARBA00022833"/>
    </source>
</evidence>
<dbReference type="InterPro" id="IPR013083">
    <property type="entry name" value="Znf_RING/FYVE/PHD"/>
</dbReference>
<dbReference type="Pfam" id="PF25563">
    <property type="entry name" value="TPR_SYVN1_N"/>
    <property type="match status" value="1"/>
</dbReference>
<evidence type="ECO:0000256" key="6">
    <source>
        <dbReference type="ARBA" id="ARBA00022771"/>
    </source>
</evidence>
<dbReference type="GO" id="GO:0005789">
    <property type="term" value="C:endoplasmic reticulum membrane"/>
    <property type="evidence" value="ECO:0007669"/>
    <property type="project" value="UniProtKB-SubCell"/>
</dbReference>
<dbReference type="GO" id="GO:0008270">
    <property type="term" value="F:zinc ion binding"/>
    <property type="evidence" value="ECO:0007669"/>
    <property type="project" value="UniProtKB-KW"/>
</dbReference>
<protein>
    <recommendedName>
        <fullName evidence="12">RING-type domain-containing protein</fullName>
    </recommendedName>
</protein>
<feature type="transmembrane region" description="Helical" evidence="11">
    <location>
        <begin position="7"/>
        <end position="25"/>
    </location>
</feature>
<accession>A0AAU9IZQ3</accession>
<dbReference type="Gene3D" id="3.30.40.10">
    <property type="entry name" value="Zinc/RING finger domain, C3HC4 (zinc finger)"/>
    <property type="match status" value="1"/>
</dbReference>
<evidence type="ECO:0000313" key="13">
    <source>
        <dbReference type="EMBL" id="CAG9321292.1"/>
    </source>
</evidence>
<dbReference type="SMART" id="SM00184">
    <property type="entry name" value="RING"/>
    <property type="match status" value="1"/>
</dbReference>
<sequence length="450" mass="52606">MIGSQLYTFGSILATIIVISNTYAIEEQFYSTVIHIVRSKAILLVLFNFGIVISVQLFKAIIFAFFATLKPAEVQHMQSQAIHHGFQLVIYLYLLNIEFDWFIAAHIVLNIAVASLHTLAIKRVEYLFTERYPKMAYIRMVFLHVSLMFLDYFLISMEMKAKIYENLSIFLYYEYILMLLEIVKSFILFWLNAYEWIKIPEGWEVKADIVRILEFAFNIFTLCIVLTEFLVLSKKSAAGIYFIEKSIKSVLNIYNCLAKFLESRRLLGKVERFPDASPEEIHHADDKCIFCLEHLTHAKKINCGHLFHYKCLRDYFQTSSNPLCPTCRADIDERLVVPQKKTEHIAQIIASSLIVQDLPEGFPLGNPLRIGAVPWGLPQPVNSHRVSKHSEQMRKGVEGLNSFMVRFYKHPPDDYEIEEQKEEEKEEEIKTSQRIREKVLKRYENRIYDE</sequence>
<feature type="transmembrane region" description="Helical" evidence="11">
    <location>
        <begin position="167"/>
        <end position="192"/>
    </location>
</feature>
<dbReference type="SUPFAM" id="SSF57850">
    <property type="entry name" value="RING/U-box"/>
    <property type="match status" value="1"/>
</dbReference>
<comment type="pathway">
    <text evidence="2">Protein modification; protein ubiquitination.</text>
</comment>
<evidence type="ECO:0000256" key="9">
    <source>
        <dbReference type="ARBA" id="ARBA00023136"/>
    </source>
</evidence>
<feature type="transmembrane region" description="Helical" evidence="11">
    <location>
        <begin position="45"/>
        <end position="69"/>
    </location>
</feature>